<dbReference type="EMBL" id="JASCZI010242111">
    <property type="protein sequence ID" value="MED6209638.1"/>
    <property type="molecule type" value="Genomic_DNA"/>
</dbReference>
<protein>
    <recommendedName>
        <fullName evidence="4">Transmembrane protein</fullName>
    </recommendedName>
</protein>
<keyword evidence="1" id="KW-0472">Membrane</keyword>
<keyword evidence="1" id="KW-0812">Transmembrane</keyword>
<dbReference type="Proteomes" id="UP001341840">
    <property type="component" value="Unassembled WGS sequence"/>
</dbReference>
<feature type="transmembrane region" description="Helical" evidence="1">
    <location>
        <begin position="39"/>
        <end position="58"/>
    </location>
</feature>
<reference evidence="2 3" key="1">
    <citation type="journal article" date="2023" name="Plants (Basel)">
        <title>Bridging the Gap: Combining Genomics and Transcriptomics Approaches to Understand Stylosanthes scabra, an Orphan Legume from the Brazilian Caatinga.</title>
        <authorList>
            <person name="Ferreira-Neto J.R.C."/>
            <person name="da Silva M.D."/>
            <person name="Binneck E."/>
            <person name="de Melo N.F."/>
            <person name="da Silva R.H."/>
            <person name="de Melo A.L.T.M."/>
            <person name="Pandolfi V."/>
            <person name="Bustamante F.O."/>
            <person name="Brasileiro-Vidal A.C."/>
            <person name="Benko-Iseppon A.M."/>
        </authorList>
    </citation>
    <scope>NUCLEOTIDE SEQUENCE [LARGE SCALE GENOMIC DNA]</scope>
    <source>
        <tissue evidence="2">Leaves</tissue>
    </source>
</reference>
<evidence type="ECO:0000256" key="1">
    <source>
        <dbReference type="SAM" id="Phobius"/>
    </source>
</evidence>
<evidence type="ECO:0000313" key="2">
    <source>
        <dbReference type="EMBL" id="MED6209638.1"/>
    </source>
</evidence>
<keyword evidence="3" id="KW-1185">Reference proteome</keyword>
<organism evidence="2 3">
    <name type="scientific">Stylosanthes scabra</name>
    <dbReference type="NCBI Taxonomy" id="79078"/>
    <lineage>
        <taxon>Eukaryota</taxon>
        <taxon>Viridiplantae</taxon>
        <taxon>Streptophyta</taxon>
        <taxon>Embryophyta</taxon>
        <taxon>Tracheophyta</taxon>
        <taxon>Spermatophyta</taxon>
        <taxon>Magnoliopsida</taxon>
        <taxon>eudicotyledons</taxon>
        <taxon>Gunneridae</taxon>
        <taxon>Pentapetalae</taxon>
        <taxon>rosids</taxon>
        <taxon>fabids</taxon>
        <taxon>Fabales</taxon>
        <taxon>Fabaceae</taxon>
        <taxon>Papilionoideae</taxon>
        <taxon>50 kb inversion clade</taxon>
        <taxon>dalbergioids sensu lato</taxon>
        <taxon>Dalbergieae</taxon>
        <taxon>Pterocarpus clade</taxon>
        <taxon>Stylosanthes</taxon>
    </lineage>
</organism>
<proteinExistence type="predicted"/>
<gene>
    <name evidence="2" type="ORF">PIB30_056678</name>
</gene>
<evidence type="ECO:0000313" key="3">
    <source>
        <dbReference type="Proteomes" id="UP001341840"/>
    </source>
</evidence>
<name>A0ABU6YKK5_9FABA</name>
<accession>A0ABU6YKK5</accession>
<sequence>MEVNYLQQGDDITRSTCINNPRDMPARHMVDRFKSRQPFFVMLVCFMCGSPNLLVSILEPHIFSSDDDTTTSKRAAPVGE</sequence>
<keyword evidence="1" id="KW-1133">Transmembrane helix</keyword>
<comment type="caution">
    <text evidence="2">The sequence shown here is derived from an EMBL/GenBank/DDBJ whole genome shotgun (WGS) entry which is preliminary data.</text>
</comment>
<evidence type="ECO:0008006" key="4">
    <source>
        <dbReference type="Google" id="ProtNLM"/>
    </source>
</evidence>